<protein>
    <submittedName>
        <fullName evidence="1 2">Uncharacterized protein</fullName>
    </submittedName>
</protein>
<feature type="non-terminal residue" evidence="1">
    <location>
        <position position="70"/>
    </location>
</feature>
<proteinExistence type="predicted"/>
<reference evidence="1 3" key="2">
    <citation type="journal article" date="2013" name="Nature">
        <title>Insights into bilaterian evolution from three spiralian genomes.</title>
        <authorList>
            <person name="Simakov O."/>
            <person name="Marletaz F."/>
            <person name="Cho S.J."/>
            <person name="Edsinger-Gonzales E."/>
            <person name="Havlak P."/>
            <person name="Hellsten U."/>
            <person name="Kuo D.H."/>
            <person name="Larsson T."/>
            <person name="Lv J."/>
            <person name="Arendt D."/>
            <person name="Savage R."/>
            <person name="Osoegawa K."/>
            <person name="de Jong P."/>
            <person name="Grimwood J."/>
            <person name="Chapman J.A."/>
            <person name="Shapiro H."/>
            <person name="Aerts A."/>
            <person name="Otillar R.P."/>
            <person name="Terry A.Y."/>
            <person name="Boore J.L."/>
            <person name="Grigoriev I.V."/>
            <person name="Lindberg D.R."/>
            <person name="Seaver E.C."/>
            <person name="Weisblat D.A."/>
            <person name="Putnam N.H."/>
            <person name="Rokhsar D.S."/>
        </authorList>
    </citation>
    <scope>NUCLEOTIDE SEQUENCE</scope>
    <source>
        <strain evidence="1 3">I ESC-2004</strain>
    </source>
</reference>
<evidence type="ECO:0000313" key="3">
    <source>
        <dbReference type="Proteomes" id="UP000014760"/>
    </source>
</evidence>
<organism evidence="1">
    <name type="scientific">Capitella teleta</name>
    <name type="common">Polychaete worm</name>
    <dbReference type="NCBI Taxonomy" id="283909"/>
    <lineage>
        <taxon>Eukaryota</taxon>
        <taxon>Metazoa</taxon>
        <taxon>Spiralia</taxon>
        <taxon>Lophotrochozoa</taxon>
        <taxon>Annelida</taxon>
        <taxon>Polychaeta</taxon>
        <taxon>Sedentaria</taxon>
        <taxon>Scolecida</taxon>
        <taxon>Capitellidae</taxon>
        <taxon>Capitella</taxon>
    </lineage>
</organism>
<reference evidence="2" key="3">
    <citation type="submission" date="2015-06" db="UniProtKB">
        <authorList>
            <consortium name="EnsemblMetazoa"/>
        </authorList>
    </citation>
    <scope>IDENTIFICATION</scope>
</reference>
<dbReference type="HOGENOM" id="CLU_143720_1_0_1"/>
<evidence type="ECO:0000313" key="1">
    <source>
        <dbReference type="EMBL" id="ELU00985.1"/>
    </source>
</evidence>
<dbReference type="OrthoDB" id="2129233at2759"/>
<dbReference type="OMA" id="APNWANM"/>
<keyword evidence="3" id="KW-1185">Reference proteome</keyword>
<dbReference type="AlphaFoldDB" id="R7U3S4"/>
<name>R7U3S4_CAPTE</name>
<dbReference type="STRING" id="283909.R7U3S4"/>
<accession>R7U3S4</accession>
<gene>
    <name evidence="1" type="ORF">CAPTEDRAFT_30829</name>
</gene>
<reference evidence="3" key="1">
    <citation type="submission" date="2012-12" db="EMBL/GenBank/DDBJ databases">
        <authorList>
            <person name="Hellsten U."/>
            <person name="Grimwood J."/>
            <person name="Chapman J.A."/>
            <person name="Shapiro H."/>
            <person name="Aerts A."/>
            <person name="Otillar R.P."/>
            <person name="Terry A.Y."/>
            <person name="Boore J.L."/>
            <person name="Simakov O."/>
            <person name="Marletaz F."/>
            <person name="Cho S.-J."/>
            <person name="Edsinger-Gonzales E."/>
            <person name="Havlak P."/>
            <person name="Kuo D.-H."/>
            <person name="Larsson T."/>
            <person name="Lv J."/>
            <person name="Arendt D."/>
            <person name="Savage R."/>
            <person name="Osoegawa K."/>
            <person name="de Jong P."/>
            <person name="Lindberg D.R."/>
            <person name="Seaver E.C."/>
            <person name="Weisblat D.A."/>
            <person name="Putnam N.H."/>
            <person name="Grigoriev I.V."/>
            <person name="Rokhsar D.S."/>
        </authorList>
    </citation>
    <scope>NUCLEOTIDE SEQUENCE</scope>
    <source>
        <strain evidence="3">I ESC-2004</strain>
    </source>
</reference>
<dbReference type="EMBL" id="AMQN01009474">
    <property type="status" value="NOT_ANNOTATED_CDS"/>
    <property type="molecule type" value="Genomic_DNA"/>
</dbReference>
<dbReference type="EMBL" id="KB305494">
    <property type="protein sequence ID" value="ELU00985.1"/>
    <property type="molecule type" value="Genomic_DNA"/>
</dbReference>
<evidence type="ECO:0000313" key="2">
    <source>
        <dbReference type="EnsemblMetazoa" id="CapteP30829"/>
    </source>
</evidence>
<dbReference type="EnsemblMetazoa" id="CapteT30829">
    <property type="protein sequence ID" value="CapteP30829"/>
    <property type="gene ID" value="CapteG30829"/>
</dbReference>
<sequence length="70" mass="8344">MVEEDHNLFAAGNCYDAFQFKDYQLFCPFAYRLLNDSAHIMVKDLSVEYMYLDQDSEFFYVPKLKAKNKL</sequence>
<dbReference type="Gene3D" id="3.30.450.20">
    <property type="entry name" value="PAS domain"/>
    <property type="match status" value="1"/>
</dbReference>
<dbReference type="Proteomes" id="UP000014760">
    <property type="component" value="Unassembled WGS sequence"/>
</dbReference>